<dbReference type="Pfam" id="PF14542">
    <property type="entry name" value="Acetyltransf_CG"/>
    <property type="match status" value="1"/>
</dbReference>
<dbReference type="InterPro" id="IPR045057">
    <property type="entry name" value="Gcn5-rel_NAT"/>
</dbReference>
<protein>
    <submittedName>
        <fullName evidence="2">GNAT family N-acetyltransferase</fullName>
    </submittedName>
</protein>
<sequence length="99" mass="11006">MADTPMIELEETGSKGRYVLRPEGESEIAELTFSRASDTLVIVDHTGVPDVFRGRGYGRMLAERVVADAREKGFRIVPLCPFFKAQAQRHPDWADVIAG</sequence>
<evidence type="ECO:0000313" key="2">
    <source>
        <dbReference type="EMBL" id="MDC8753675.1"/>
    </source>
</evidence>
<reference evidence="2 3" key="1">
    <citation type="submission" date="2022-10" db="EMBL/GenBank/DDBJ databases">
        <title>Erythrobacter sp. sf7 Genome sequencing.</title>
        <authorList>
            <person name="Park S."/>
        </authorList>
    </citation>
    <scope>NUCLEOTIDE SEQUENCE [LARGE SCALE GENOMIC DNA]</scope>
    <source>
        <strain evidence="3">sf7</strain>
    </source>
</reference>
<gene>
    <name evidence="2" type="ORF">OIK40_03360</name>
</gene>
<dbReference type="SUPFAM" id="SSF55729">
    <property type="entry name" value="Acyl-CoA N-acyltransferases (Nat)"/>
    <property type="match status" value="1"/>
</dbReference>
<dbReference type="CDD" id="cd04301">
    <property type="entry name" value="NAT_SF"/>
    <property type="match status" value="1"/>
</dbReference>
<dbReference type="Proteomes" id="UP001216558">
    <property type="component" value="Unassembled WGS sequence"/>
</dbReference>
<accession>A0ABT5JMQ7</accession>
<evidence type="ECO:0000259" key="1">
    <source>
        <dbReference type="PROSITE" id="PS51729"/>
    </source>
</evidence>
<dbReference type="Gene3D" id="3.40.630.30">
    <property type="match status" value="1"/>
</dbReference>
<dbReference type="RefSeq" id="WP_273676217.1">
    <property type="nucleotide sequence ID" value="NZ_JAQQXQ010000002.1"/>
</dbReference>
<dbReference type="PANTHER" id="PTHR31435">
    <property type="entry name" value="PROTEIN NATD1"/>
    <property type="match status" value="1"/>
</dbReference>
<dbReference type="InterPro" id="IPR016181">
    <property type="entry name" value="Acyl_CoA_acyltransferase"/>
</dbReference>
<dbReference type="PROSITE" id="PS51729">
    <property type="entry name" value="GNAT_YJDJ"/>
    <property type="match status" value="1"/>
</dbReference>
<evidence type="ECO:0000313" key="3">
    <source>
        <dbReference type="Proteomes" id="UP001216558"/>
    </source>
</evidence>
<dbReference type="InterPro" id="IPR031165">
    <property type="entry name" value="GNAT_YJDJ"/>
</dbReference>
<organism evidence="2 3">
    <name type="scientific">Erythrobacter fulvus</name>
    <dbReference type="NCBI Taxonomy" id="2987523"/>
    <lineage>
        <taxon>Bacteria</taxon>
        <taxon>Pseudomonadati</taxon>
        <taxon>Pseudomonadota</taxon>
        <taxon>Alphaproteobacteria</taxon>
        <taxon>Sphingomonadales</taxon>
        <taxon>Erythrobacteraceae</taxon>
        <taxon>Erythrobacter/Porphyrobacter group</taxon>
        <taxon>Erythrobacter</taxon>
    </lineage>
</organism>
<keyword evidence="3" id="KW-1185">Reference proteome</keyword>
<comment type="caution">
    <text evidence="2">The sequence shown here is derived from an EMBL/GenBank/DDBJ whole genome shotgun (WGS) entry which is preliminary data.</text>
</comment>
<dbReference type="PANTHER" id="PTHR31435:SF10">
    <property type="entry name" value="BSR4717 PROTEIN"/>
    <property type="match status" value="1"/>
</dbReference>
<name>A0ABT5JMQ7_9SPHN</name>
<proteinExistence type="predicted"/>
<feature type="domain" description="N-acetyltransferase" evidence="1">
    <location>
        <begin position="10"/>
        <end position="98"/>
    </location>
</feature>
<dbReference type="EMBL" id="JAQQXQ010000002">
    <property type="protein sequence ID" value="MDC8753675.1"/>
    <property type="molecule type" value="Genomic_DNA"/>
</dbReference>